<dbReference type="EMBL" id="FTMI01000004">
    <property type="protein sequence ID" value="SIQ49085.1"/>
    <property type="molecule type" value="Genomic_DNA"/>
</dbReference>
<evidence type="ECO:0000256" key="3">
    <source>
        <dbReference type="SAM" id="SignalP"/>
    </source>
</evidence>
<protein>
    <recommendedName>
        <fullName evidence="6">DUF916 domain-containing protein</fullName>
    </recommendedName>
</protein>
<dbReference type="Proteomes" id="UP000186235">
    <property type="component" value="Unassembled WGS sequence"/>
</dbReference>
<name>A0A1N6T6P7_9MICO</name>
<evidence type="ECO:0000313" key="4">
    <source>
        <dbReference type="EMBL" id="SIQ49085.1"/>
    </source>
</evidence>
<keyword evidence="3" id="KW-0732">Signal</keyword>
<evidence type="ECO:0000313" key="5">
    <source>
        <dbReference type="Proteomes" id="UP000186235"/>
    </source>
</evidence>
<evidence type="ECO:0008006" key="6">
    <source>
        <dbReference type="Google" id="ProtNLM"/>
    </source>
</evidence>
<gene>
    <name evidence="4" type="ORF">SAMN05518682_2717</name>
</gene>
<feature type="signal peptide" evidence="3">
    <location>
        <begin position="1"/>
        <end position="40"/>
    </location>
</feature>
<organism evidence="4 5">
    <name type="scientific">Cellulosimicrobium aquatile</name>
    <dbReference type="NCBI Taxonomy" id="1612203"/>
    <lineage>
        <taxon>Bacteria</taxon>
        <taxon>Bacillati</taxon>
        <taxon>Actinomycetota</taxon>
        <taxon>Actinomycetes</taxon>
        <taxon>Micrococcales</taxon>
        <taxon>Promicromonosporaceae</taxon>
        <taxon>Cellulosimicrobium</taxon>
    </lineage>
</organism>
<proteinExistence type="predicted"/>
<feature type="compositionally biased region" description="Polar residues" evidence="1">
    <location>
        <begin position="384"/>
        <end position="399"/>
    </location>
</feature>
<accession>A0A1N6T6P7</accession>
<evidence type="ECO:0000256" key="2">
    <source>
        <dbReference type="SAM" id="Phobius"/>
    </source>
</evidence>
<keyword evidence="5" id="KW-1185">Reference proteome</keyword>
<feature type="chain" id="PRO_5038336179" description="DUF916 domain-containing protein" evidence="3">
    <location>
        <begin position="41"/>
        <end position="407"/>
    </location>
</feature>
<keyword evidence="2" id="KW-0472">Membrane</keyword>
<keyword evidence="2" id="KW-0812">Transmembrane</keyword>
<dbReference type="RefSeq" id="WP_076405284.1">
    <property type="nucleotide sequence ID" value="NZ_FTMI01000004.1"/>
</dbReference>
<evidence type="ECO:0000256" key="1">
    <source>
        <dbReference type="SAM" id="MobiDB-lite"/>
    </source>
</evidence>
<keyword evidence="2" id="KW-1133">Transmembrane helix</keyword>
<sequence length="407" mass="41790">MIPAPTHPARTGSPSRRRGRRLVLAATALALGLLPATPLAVGASATTAATSAHAGVTNAQADVVSALPTPLPLDTEDRITWGAKPADANGPDGRRGVDLVADPGTTVEEHIAVSNFSDVPATFALKAADGYLTANGRFNMLSSDQESTDAGTWFTVQESVDVGPKETVVVPYTITVPENATPGDHPAGIAASVTSTGGGEGGTSVGVESRVGFRVTTRVTGEVQPALAVEDVKASYAPSWNPFAAGDLSVSYDVANDGNVRLGAEGQVATSALFGAVTDEATAEPLGEVLPGGSLRSKVAFADVWPLGPVSTTITVTPTVVGDDQVDAPLDPVTVTVTTWAVPWPQLLLLAIVVVVIVGVRDDRRRRRQRLEAMLAKARDEGRQQATTAERAPSTTGGSAPQGGTKD</sequence>
<dbReference type="AlphaFoldDB" id="A0A1N6T6P7"/>
<feature type="region of interest" description="Disordered" evidence="1">
    <location>
        <begin position="375"/>
        <end position="407"/>
    </location>
</feature>
<reference evidence="5" key="1">
    <citation type="submission" date="2017-01" db="EMBL/GenBank/DDBJ databases">
        <authorList>
            <person name="Varghese N."/>
            <person name="Submissions S."/>
        </authorList>
    </citation>
    <scope>NUCLEOTIDE SEQUENCE [LARGE SCALE GENOMIC DNA]</scope>
    <source>
        <strain evidence="5">3bp</strain>
    </source>
</reference>
<feature type="transmembrane region" description="Helical" evidence="2">
    <location>
        <begin position="340"/>
        <end position="360"/>
    </location>
</feature>